<feature type="transmembrane region" description="Helical" evidence="1">
    <location>
        <begin position="6"/>
        <end position="24"/>
    </location>
</feature>
<proteinExistence type="predicted"/>
<organism evidence="2">
    <name type="scientific">marine metagenome</name>
    <dbReference type="NCBI Taxonomy" id="408172"/>
    <lineage>
        <taxon>unclassified sequences</taxon>
        <taxon>metagenomes</taxon>
        <taxon>ecological metagenomes</taxon>
    </lineage>
</organism>
<name>A0A383DGU4_9ZZZZ</name>
<protein>
    <recommendedName>
        <fullName evidence="3">GDYXXLXY domain-containing protein</fullName>
    </recommendedName>
</protein>
<sequence length="137" mass="15609">MDKKKIFIIIGIFWIMIIGGFVAFKEFTLQTGDEILLKTRPVDPRDLFRGDYVVLRYDISTLTTDDLTYKGTDFKAGEKIYVLLNVDDNKIGSLLNIDKNKPKEGTFIKGIVKNTDDNTLNIEYGIESYFVPEGEGK</sequence>
<keyword evidence="1" id="KW-0812">Transmembrane</keyword>
<accession>A0A383DGU4</accession>
<evidence type="ECO:0000256" key="1">
    <source>
        <dbReference type="SAM" id="Phobius"/>
    </source>
</evidence>
<dbReference type="EMBL" id="UINC01217212">
    <property type="protein sequence ID" value="SVE43716.1"/>
    <property type="molecule type" value="Genomic_DNA"/>
</dbReference>
<feature type="non-terminal residue" evidence="2">
    <location>
        <position position="137"/>
    </location>
</feature>
<keyword evidence="1" id="KW-0472">Membrane</keyword>
<gene>
    <name evidence="2" type="ORF">METZ01_LOCUS496570</name>
</gene>
<reference evidence="2" key="1">
    <citation type="submission" date="2018-05" db="EMBL/GenBank/DDBJ databases">
        <authorList>
            <person name="Lanie J.A."/>
            <person name="Ng W.-L."/>
            <person name="Kazmierczak K.M."/>
            <person name="Andrzejewski T.M."/>
            <person name="Davidsen T.M."/>
            <person name="Wayne K.J."/>
            <person name="Tettelin H."/>
            <person name="Glass J.I."/>
            <person name="Rusch D."/>
            <person name="Podicherti R."/>
            <person name="Tsui H.-C.T."/>
            <person name="Winkler M.E."/>
        </authorList>
    </citation>
    <scope>NUCLEOTIDE SEQUENCE</scope>
</reference>
<keyword evidence="1" id="KW-1133">Transmembrane helix</keyword>
<evidence type="ECO:0008006" key="3">
    <source>
        <dbReference type="Google" id="ProtNLM"/>
    </source>
</evidence>
<dbReference type="InterPro" id="IPR025833">
    <property type="entry name" value="GDYXXLXY"/>
</dbReference>
<dbReference type="Pfam" id="PF14345">
    <property type="entry name" value="GDYXXLXY"/>
    <property type="match status" value="1"/>
</dbReference>
<evidence type="ECO:0000313" key="2">
    <source>
        <dbReference type="EMBL" id="SVE43716.1"/>
    </source>
</evidence>
<dbReference type="AlphaFoldDB" id="A0A383DGU4"/>